<dbReference type="OrthoDB" id="9806482at2"/>
<evidence type="ECO:0000259" key="1">
    <source>
        <dbReference type="PROSITE" id="PS50056"/>
    </source>
</evidence>
<dbReference type="AlphaFoldDB" id="A0A366E737"/>
<dbReference type="InterPro" id="IPR029021">
    <property type="entry name" value="Prot-tyrosine_phosphatase-like"/>
</dbReference>
<dbReference type="RefSeq" id="WP_113943268.1">
    <property type="nucleotide sequence ID" value="NZ_JBHEEG010000012.1"/>
</dbReference>
<dbReference type="Proteomes" id="UP000252893">
    <property type="component" value="Unassembled WGS sequence"/>
</dbReference>
<accession>A0A366E737</accession>
<sequence>MIDNQLDRDNDDFISIRAIVDCPGGGRLVTLGAPGLMINHRGESWINPEGIDRTLEALTHRRVALLFLLAGDDDCTLGFRHMLRERVRRAGIAFITLPIVDFATPNRSWMRAWQRLSVPISKYLENNQSIALCCTYGAGRSGMIAAYLLNRLGRPLEEALSELRQQFPESVESPLQEAWLYEQSSAR</sequence>
<organism evidence="2 3">
    <name type="scientific">Pseudochrobactrum asaccharolyticum</name>
    <dbReference type="NCBI Taxonomy" id="354351"/>
    <lineage>
        <taxon>Bacteria</taxon>
        <taxon>Pseudomonadati</taxon>
        <taxon>Pseudomonadota</taxon>
        <taxon>Alphaproteobacteria</taxon>
        <taxon>Hyphomicrobiales</taxon>
        <taxon>Brucellaceae</taxon>
        <taxon>Pseudochrobactrum</taxon>
    </lineage>
</organism>
<comment type="caution">
    <text evidence="2">The sequence shown here is derived from an EMBL/GenBank/DDBJ whole genome shotgun (WGS) entry which is preliminary data.</text>
</comment>
<name>A0A366E737_9HYPH</name>
<evidence type="ECO:0000313" key="3">
    <source>
        <dbReference type="Proteomes" id="UP000252893"/>
    </source>
</evidence>
<reference evidence="2 3" key="1">
    <citation type="submission" date="2018-06" db="EMBL/GenBank/DDBJ databases">
        <title>Genomic Encyclopedia of Type Strains, Phase IV (KMG-IV): sequencing the most valuable type-strain genomes for metagenomic binning, comparative biology and taxonomic classification.</title>
        <authorList>
            <person name="Goeker M."/>
        </authorList>
    </citation>
    <scope>NUCLEOTIDE SEQUENCE [LARGE SCALE GENOMIC DNA]</scope>
    <source>
        <strain evidence="2 3">DSM 25619</strain>
    </source>
</reference>
<keyword evidence="3" id="KW-1185">Reference proteome</keyword>
<dbReference type="EMBL" id="QNRH01000002">
    <property type="protein sequence ID" value="RBO97228.1"/>
    <property type="molecule type" value="Genomic_DNA"/>
</dbReference>
<dbReference type="Gene3D" id="3.90.190.10">
    <property type="entry name" value="Protein tyrosine phosphatase superfamily"/>
    <property type="match status" value="1"/>
</dbReference>
<dbReference type="Pfam" id="PF22785">
    <property type="entry name" value="Tc-R-P"/>
    <property type="match status" value="1"/>
</dbReference>
<feature type="domain" description="Tyrosine specific protein phosphatases" evidence="1">
    <location>
        <begin position="107"/>
        <end position="178"/>
    </location>
</feature>
<dbReference type="PROSITE" id="PS50056">
    <property type="entry name" value="TYR_PHOSPHATASE_2"/>
    <property type="match status" value="1"/>
</dbReference>
<evidence type="ECO:0000313" key="2">
    <source>
        <dbReference type="EMBL" id="RBO97228.1"/>
    </source>
</evidence>
<dbReference type="InterPro" id="IPR000387">
    <property type="entry name" value="Tyr_Pase_dom"/>
</dbReference>
<proteinExistence type="predicted"/>
<protein>
    <submittedName>
        <fullName evidence="2">Dual specificity protein phosphatase-like protein</fullName>
    </submittedName>
</protein>
<gene>
    <name evidence="2" type="ORF">DFR47_1029</name>
</gene>
<dbReference type="SUPFAM" id="SSF52799">
    <property type="entry name" value="(Phosphotyrosine protein) phosphatases II"/>
    <property type="match status" value="1"/>
</dbReference>